<evidence type="ECO:0000256" key="1">
    <source>
        <dbReference type="ARBA" id="ARBA00004651"/>
    </source>
</evidence>
<keyword evidence="4 6" id="KW-1133">Transmembrane helix</keyword>
<gene>
    <name evidence="8" type="ORF">OG549_14465</name>
</gene>
<feature type="domain" description="ABC3 transporter permease C-terminal" evidence="7">
    <location>
        <begin position="200"/>
        <end position="312"/>
    </location>
</feature>
<sequence>MKRRLHDLGLGIRFALSGGREGWVRTLLTAVGVGLGVALLLGAASVPHLVDERADRIHDRQPFSADSGRNTRSLKASLLYAPADTEYRDDTVGGKVLRPANADPVLPPGLTSIPAPGTMAVSPALHDLLDSPEGELLRQRLPYEITQTIGDAGLVEPSELYYYAGSATLSADSGASSAAGFGNIGDERSLDPMLVVLVILICVVLLMPVAIFIATAVRFGSERRDRRLAALRLVGADARTTRWIAGGEALAGAVLGLAAGTLLFLGGAEVLGPLRLWSFGFFPGDLRPVPLLALLVAVAVPALAVAVTLAALRSVVIEPLGVVRGGRTRRRRLWWRLAMPGVGVVLLFLSQNPDVRTAPMTMVPTGIALPLLDNLTPAFIATGATLVLAGLITLLPWLVEAVVGRLRGGSPAWQLAVRRLQFNSGTAARAVSGITVAVAGSVALQMYAVGIHDDFNRVTGADASRAQYTVLADFPDAKLAEKMIQGFRTTPGVHQAIGTVTNYVAAPGKAGQGAMQPIAELTLGDCATLAELAHIDTCADGDTFVVHPSDDPEQAAWVDRTARPGRPVNTAPDDESGGEPVLWTLPASARTVTARPDPSGQEHDGIFVTPKAIDTSLLRGTARTSAMLTVDQRVPDAAEHIRNTAAKLSPQLRVNTVRTIERDQQYAGIQTGLRAASLATLGLIAASMLVSQLEQLRERRRLLAALVAFGTRRATLACSVLWQTAVPVVLGIGLAVAGGLALGALMLRIIGKTITDWWLFLPLAGAGAAVILAVTLLSLPALWRQMRSDGLRTE</sequence>
<name>A0AAU2V2W4_9ACTN</name>
<feature type="transmembrane region" description="Helical" evidence="6">
    <location>
        <begin position="378"/>
        <end position="399"/>
    </location>
</feature>
<feature type="transmembrane region" description="Helical" evidence="6">
    <location>
        <begin position="23"/>
        <end position="46"/>
    </location>
</feature>
<evidence type="ECO:0000259" key="7">
    <source>
        <dbReference type="Pfam" id="PF02687"/>
    </source>
</evidence>
<reference evidence="8" key="1">
    <citation type="submission" date="2022-10" db="EMBL/GenBank/DDBJ databases">
        <title>The complete genomes of actinobacterial strains from the NBC collection.</title>
        <authorList>
            <person name="Joergensen T.S."/>
            <person name="Alvarez Arevalo M."/>
            <person name="Sterndorff E.B."/>
            <person name="Faurdal D."/>
            <person name="Vuksanovic O."/>
            <person name="Mourched A.-S."/>
            <person name="Charusanti P."/>
            <person name="Shaw S."/>
            <person name="Blin K."/>
            <person name="Weber T."/>
        </authorList>
    </citation>
    <scope>NUCLEOTIDE SEQUENCE</scope>
    <source>
        <strain evidence="8">NBC_00003</strain>
    </source>
</reference>
<dbReference type="InterPro" id="IPR003838">
    <property type="entry name" value="ABC3_permease_C"/>
</dbReference>
<protein>
    <submittedName>
        <fullName evidence="8">ABC transporter permease</fullName>
    </submittedName>
</protein>
<evidence type="ECO:0000256" key="4">
    <source>
        <dbReference type="ARBA" id="ARBA00022989"/>
    </source>
</evidence>
<feature type="transmembrane region" description="Helical" evidence="6">
    <location>
        <begin position="193"/>
        <end position="217"/>
    </location>
</feature>
<accession>A0AAU2V2W4</accession>
<evidence type="ECO:0000256" key="5">
    <source>
        <dbReference type="ARBA" id="ARBA00023136"/>
    </source>
</evidence>
<feature type="transmembrane region" description="Helical" evidence="6">
    <location>
        <begin position="333"/>
        <end position="350"/>
    </location>
</feature>
<keyword evidence="3 6" id="KW-0812">Transmembrane</keyword>
<organism evidence="8">
    <name type="scientific">Streptomyces sp. NBC_00003</name>
    <dbReference type="NCBI Taxonomy" id="2903608"/>
    <lineage>
        <taxon>Bacteria</taxon>
        <taxon>Bacillati</taxon>
        <taxon>Actinomycetota</taxon>
        <taxon>Actinomycetes</taxon>
        <taxon>Kitasatosporales</taxon>
        <taxon>Streptomycetaceae</taxon>
        <taxon>Streptomyces</taxon>
    </lineage>
</organism>
<dbReference type="Pfam" id="PF02687">
    <property type="entry name" value="FtsX"/>
    <property type="match status" value="2"/>
</dbReference>
<comment type="subcellular location">
    <subcellularLocation>
        <location evidence="1">Cell membrane</location>
        <topology evidence="1">Multi-pass membrane protein</topology>
    </subcellularLocation>
</comment>
<evidence type="ECO:0000313" key="8">
    <source>
        <dbReference type="EMBL" id="WTW61762.1"/>
    </source>
</evidence>
<evidence type="ECO:0000256" key="3">
    <source>
        <dbReference type="ARBA" id="ARBA00022692"/>
    </source>
</evidence>
<evidence type="ECO:0000256" key="2">
    <source>
        <dbReference type="ARBA" id="ARBA00022475"/>
    </source>
</evidence>
<evidence type="ECO:0000256" key="6">
    <source>
        <dbReference type="SAM" id="Phobius"/>
    </source>
</evidence>
<proteinExistence type="predicted"/>
<dbReference type="GO" id="GO:0005886">
    <property type="term" value="C:plasma membrane"/>
    <property type="evidence" value="ECO:0007669"/>
    <property type="project" value="UniProtKB-SubCell"/>
</dbReference>
<feature type="domain" description="ABC3 transporter permease C-terminal" evidence="7">
    <location>
        <begin position="676"/>
        <end position="785"/>
    </location>
</feature>
<feature type="transmembrane region" description="Helical" evidence="6">
    <location>
        <begin position="291"/>
        <end position="312"/>
    </location>
</feature>
<feature type="transmembrane region" description="Helical" evidence="6">
    <location>
        <begin position="757"/>
        <end position="783"/>
    </location>
</feature>
<feature type="transmembrane region" description="Helical" evidence="6">
    <location>
        <begin position="728"/>
        <end position="750"/>
    </location>
</feature>
<dbReference type="AlphaFoldDB" id="A0AAU2V2W4"/>
<keyword evidence="2" id="KW-1003">Cell membrane</keyword>
<dbReference type="EMBL" id="CP108318">
    <property type="protein sequence ID" value="WTW61762.1"/>
    <property type="molecule type" value="Genomic_DNA"/>
</dbReference>
<keyword evidence="5 6" id="KW-0472">Membrane</keyword>
<feature type="transmembrane region" description="Helical" evidence="6">
    <location>
        <begin position="249"/>
        <end position="271"/>
    </location>
</feature>